<keyword evidence="3" id="KW-1185">Reference proteome</keyword>
<dbReference type="Proteomes" id="UP001516400">
    <property type="component" value="Unassembled WGS sequence"/>
</dbReference>
<proteinExistence type="predicted"/>
<name>A0ABD2NMP3_9CUCU</name>
<evidence type="ECO:0000256" key="1">
    <source>
        <dbReference type="SAM" id="Coils"/>
    </source>
</evidence>
<dbReference type="EMBL" id="JABFTP020000124">
    <property type="protein sequence ID" value="KAL3279799.1"/>
    <property type="molecule type" value="Genomic_DNA"/>
</dbReference>
<dbReference type="Gene3D" id="3.30.70.1820">
    <property type="entry name" value="L1 transposable element, RRM domain"/>
    <property type="match status" value="1"/>
</dbReference>
<accession>A0ABD2NMP3</accession>
<sequence length="191" mass="21813">MTDRLVSENRELKSQVAELNSRLNTIEQYSRSNNLEIQGVTKKNDENLDIVCSIAQHLDFNITESMIDPVHRVPTRKENGTKNIIVRFQNRRKKEVIMAAAKTKRLLGNGGSPGFQIDGVSKSLFINEHLTSTNKLYIEALSVAESREYGYETEISSLENLKNLKLFILIVRTLFPICNVFSFPEKSLHEE</sequence>
<dbReference type="InterPro" id="IPR004244">
    <property type="entry name" value="Transposase_22"/>
</dbReference>
<evidence type="ECO:0000313" key="2">
    <source>
        <dbReference type="EMBL" id="KAL3279799.1"/>
    </source>
</evidence>
<protein>
    <submittedName>
        <fullName evidence="2">Uncharacterized protein</fullName>
    </submittedName>
</protein>
<comment type="caution">
    <text evidence="2">The sequence shown here is derived from an EMBL/GenBank/DDBJ whole genome shotgun (WGS) entry which is preliminary data.</text>
</comment>
<dbReference type="PANTHER" id="PTHR11505">
    <property type="entry name" value="L1 TRANSPOSABLE ELEMENT-RELATED"/>
    <property type="match status" value="1"/>
</dbReference>
<evidence type="ECO:0000313" key="3">
    <source>
        <dbReference type="Proteomes" id="UP001516400"/>
    </source>
</evidence>
<dbReference type="AlphaFoldDB" id="A0ABD2NMP3"/>
<gene>
    <name evidence="2" type="ORF">HHI36_017307</name>
</gene>
<keyword evidence="1" id="KW-0175">Coiled coil</keyword>
<reference evidence="2 3" key="1">
    <citation type="journal article" date="2021" name="BMC Biol.">
        <title>Horizontally acquired antibacterial genes associated with adaptive radiation of ladybird beetles.</title>
        <authorList>
            <person name="Li H.S."/>
            <person name="Tang X.F."/>
            <person name="Huang Y.H."/>
            <person name="Xu Z.Y."/>
            <person name="Chen M.L."/>
            <person name="Du X.Y."/>
            <person name="Qiu B.Y."/>
            <person name="Chen P.T."/>
            <person name="Zhang W."/>
            <person name="Slipinski A."/>
            <person name="Escalona H.E."/>
            <person name="Waterhouse R.M."/>
            <person name="Zwick A."/>
            <person name="Pang H."/>
        </authorList>
    </citation>
    <scope>NUCLEOTIDE SEQUENCE [LARGE SCALE GENOMIC DNA]</scope>
    <source>
        <strain evidence="2">SYSU2018</strain>
    </source>
</reference>
<organism evidence="2 3">
    <name type="scientific">Cryptolaemus montrouzieri</name>
    <dbReference type="NCBI Taxonomy" id="559131"/>
    <lineage>
        <taxon>Eukaryota</taxon>
        <taxon>Metazoa</taxon>
        <taxon>Ecdysozoa</taxon>
        <taxon>Arthropoda</taxon>
        <taxon>Hexapoda</taxon>
        <taxon>Insecta</taxon>
        <taxon>Pterygota</taxon>
        <taxon>Neoptera</taxon>
        <taxon>Endopterygota</taxon>
        <taxon>Coleoptera</taxon>
        <taxon>Polyphaga</taxon>
        <taxon>Cucujiformia</taxon>
        <taxon>Coccinelloidea</taxon>
        <taxon>Coccinellidae</taxon>
        <taxon>Scymninae</taxon>
        <taxon>Scymnini</taxon>
        <taxon>Cryptolaemus</taxon>
    </lineage>
</organism>
<feature type="coiled-coil region" evidence="1">
    <location>
        <begin position="2"/>
        <end position="29"/>
    </location>
</feature>